<dbReference type="SUPFAM" id="SSF52058">
    <property type="entry name" value="L domain-like"/>
    <property type="match status" value="1"/>
</dbReference>
<dbReference type="InterPro" id="IPR032675">
    <property type="entry name" value="LRR_dom_sf"/>
</dbReference>
<reference evidence="5 6" key="1">
    <citation type="submission" date="2019-03" db="EMBL/GenBank/DDBJ databases">
        <title>Single cell metagenomics reveals metabolic interactions within the superorganism composed of flagellate Streblomastix strix and complex community of Bacteroidetes bacteria on its surface.</title>
        <authorList>
            <person name="Treitli S.C."/>
            <person name="Kolisko M."/>
            <person name="Husnik F."/>
            <person name="Keeling P."/>
            <person name="Hampl V."/>
        </authorList>
    </citation>
    <scope>NUCLEOTIDE SEQUENCE [LARGE SCALE GENOMIC DNA]</scope>
    <source>
        <strain evidence="5">ST1C</strain>
    </source>
</reference>
<dbReference type="InterPro" id="IPR025875">
    <property type="entry name" value="Leu-rich_rpt_4"/>
</dbReference>
<dbReference type="Pfam" id="PF12799">
    <property type="entry name" value="LRR_4"/>
    <property type="match status" value="1"/>
</dbReference>
<organism evidence="5 6">
    <name type="scientific">Streblomastix strix</name>
    <dbReference type="NCBI Taxonomy" id="222440"/>
    <lineage>
        <taxon>Eukaryota</taxon>
        <taxon>Metamonada</taxon>
        <taxon>Preaxostyla</taxon>
        <taxon>Oxymonadida</taxon>
        <taxon>Streblomastigidae</taxon>
        <taxon>Streblomastix</taxon>
    </lineage>
</organism>
<dbReference type="PANTHER" id="PTHR18849:SF0">
    <property type="entry name" value="CILIA- AND FLAGELLA-ASSOCIATED PROTEIN 410-RELATED"/>
    <property type="match status" value="1"/>
</dbReference>
<sequence>MPLLRQLYARGNLIESLTDIHLSPSLEYLVISMNPITSLVGLDQLPNLRSLIIEKCKIDSLQGLPEGASTQLESIRLGGNPVSDENRFLNILLLICLPDLRRINGVDVYEEEKKQANKFPQKLGSCLRLGMKIDDVEEWEKKDYSTINKEADDYLLQEKTKASKNFECRLVSIDIEGEPVEGSILRANFKFDWDLYMIGDEDDDEDEQVNEKEKKKKIKNKDLKGYYNCISTFTRRKTLTARKEEIGLCIGVRITARRDDGVKGETQIEYCKELVQASESKFVCVQVMGKRQEGEDLKIETVYQGGDEGKSEFQWFCEETQEEQKEREAGIPGYYIGIGENLISGLTSQIPIQSTSSSSESQLQALQSSASSSSSLPLSTSPLLSQQFGFNLNLAGSHEPQATFPIMVSPKTVAKSNTRTVARQGGATSAHLTLDEKKLSGRDQLVRRNQPKQCASNTIIQDG</sequence>
<feature type="domain" description="AIR9-like A9" evidence="4">
    <location>
        <begin position="285"/>
        <end position="326"/>
    </location>
</feature>
<gene>
    <name evidence="5" type="ORF">EZS28_011126</name>
</gene>
<dbReference type="EMBL" id="SNRW01002257">
    <property type="protein sequence ID" value="KAA6393350.1"/>
    <property type="molecule type" value="Genomic_DNA"/>
</dbReference>
<evidence type="ECO:0000313" key="6">
    <source>
        <dbReference type="Proteomes" id="UP000324800"/>
    </source>
</evidence>
<keyword evidence="1" id="KW-0433">Leucine-rich repeat</keyword>
<evidence type="ECO:0000313" key="5">
    <source>
        <dbReference type="EMBL" id="KAA6393350.1"/>
    </source>
</evidence>
<keyword evidence="2" id="KW-0677">Repeat</keyword>
<dbReference type="OrthoDB" id="271226at2759"/>
<evidence type="ECO:0000256" key="1">
    <source>
        <dbReference type="ARBA" id="ARBA00022614"/>
    </source>
</evidence>
<feature type="compositionally biased region" description="Basic and acidic residues" evidence="3">
    <location>
        <begin position="433"/>
        <end position="446"/>
    </location>
</feature>
<feature type="region of interest" description="Disordered" evidence="3">
    <location>
        <begin position="423"/>
        <end position="463"/>
    </location>
</feature>
<proteinExistence type="predicted"/>
<dbReference type="InterPro" id="IPR056284">
    <property type="entry name" value="AIR9-like_A9"/>
</dbReference>
<dbReference type="Proteomes" id="UP000324800">
    <property type="component" value="Unassembled WGS sequence"/>
</dbReference>
<evidence type="ECO:0000256" key="2">
    <source>
        <dbReference type="ARBA" id="ARBA00022737"/>
    </source>
</evidence>
<dbReference type="PANTHER" id="PTHR18849">
    <property type="entry name" value="LEUCINE RICH REPEAT PROTEIN"/>
    <property type="match status" value="1"/>
</dbReference>
<dbReference type="InterPro" id="IPR001611">
    <property type="entry name" value="Leu-rich_rpt"/>
</dbReference>
<comment type="caution">
    <text evidence="5">The sequence shown here is derived from an EMBL/GenBank/DDBJ whole genome shotgun (WGS) entry which is preliminary data.</text>
</comment>
<dbReference type="Gene3D" id="3.80.10.10">
    <property type="entry name" value="Ribonuclease Inhibitor"/>
    <property type="match status" value="1"/>
</dbReference>
<dbReference type="PROSITE" id="PS51450">
    <property type="entry name" value="LRR"/>
    <property type="match status" value="1"/>
</dbReference>
<evidence type="ECO:0000259" key="4">
    <source>
        <dbReference type="Pfam" id="PF23197"/>
    </source>
</evidence>
<dbReference type="AlphaFoldDB" id="A0A5J4WEK2"/>
<evidence type="ECO:0000256" key="3">
    <source>
        <dbReference type="SAM" id="MobiDB-lite"/>
    </source>
</evidence>
<protein>
    <submittedName>
        <fullName evidence="5">Putative AIR9 protein</fullName>
    </submittedName>
</protein>
<accession>A0A5J4WEK2</accession>
<feature type="compositionally biased region" description="Polar residues" evidence="3">
    <location>
        <begin position="451"/>
        <end position="463"/>
    </location>
</feature>
<name>A0A5J4WEK2_9EUKA</name>
<dbReference type="Pfam" id="PF23197">
    <property type="entry name" value="IG_AIR9"/>
    <property type="match status" value="1"/>
</dbReference>